<evidence type="ECO:0000256" key="2">
    <source>
        <dbReference type="ARBA" id="ARBA00023237"/>
    </source>
</evidence>
<organism evidence="3">
    <name type="scientific">Oceanithermus profundus</name>
    <dbReference type="NCBI Taxonomy" id="187137"/>
    <lineage>
        <taxon>Bacteria</taxon>
        <taxon>Thermotogati</taxon>
        <taxon>Deinococcota</taxon>
        <taxon>Deinococci</taxon>
        <taxon>Thermales</taxon>
        <taxon>Thermaceae</taxon>
        <taxon>Oceanithermus</taxon>
    </lineage>
</organism>
<proteinExistence type="predicted"/>
<evidence type="ECO:0000256" key="1">
    <source>
        <dbReference type="ARBA" id="ARBA00004442"/>
    </source>
</evidence>
<dbReference type="EMBL" id="DRPZ01000285">
    <property type="protein sequence ID" value="HGY10642.1"/>
    <property type="molecule type" value="Genomic_DNA"/>
</dbReference>
<comment type="caution">
    <text evidence="3">The sequence shown here is derived from an EMBL/GenBank/DDBJ whole genome shotgun (WGS) entry which is preliminary data.</text>
</comment>
<dbReference type="Pfam" id="PF07963">
    <property type="entry name" value="N_methyl"/>
    <property type="match status" value="1"/>
</dbReference>
<dbReference type="PROSITE" id="PS00409">
    <property type="entry name" value="PROKAR_NTER_METHYL"/>
    <property type="match status" value="1"/>
</dbReference>
<keyword evidence="2" id="KW-0998">Cell outer membrane</keyword>
<evidence type="ECO:0000313" key="3">
    <source>
        <dbReference type="EMBL" id="HGY10642.1"/>
    </source>
</evidence>
<comment type="subcellular location">
    <subcellularLocation>
        <location evidence="1">Cell outer membrane</location>
    </subcellularLocation>
</comment>
<protein>
    <submittedName>
        <fullName evidence="3">Type II secretion system protein</fullName>
    </submittedName>
</protein>
<dbReference type="GO" id="GO:0009279">
    <property type="term" value="C:cell outer membrane"/>
    <property type="evidence" value="ECO:0007669"/>
    <property type="project" value="UniProtKB-SubCell"/>
</dbReference>
<dbReference type="InterPro" id="IPR012902">
    <property type="entry name" value="N_methyl_site"/>
</dbReference>
<dbReference type="Proteomes" id="UP000885759">
    <property type="component" value="Unassembled WGS sequence"/>
</dbReference>
<accession>A0A7C4VME4</accession>
<keyword evidence="2" id="KW-0472">Membrane</keyword>
<dbReference type="NCBIfam" id="TIGR02532">
    <property type="entry name" value="IV_pilin_GFxxxE"/>
    <property type="match status" value="1"/>
</dbReference>
<name>A0A7C4VME4_9DEIN</name>
<gene>
    <name evidence="3" type="ORF">ENK37_11435</name>
</gene>
<dbReference type="AlphaFoldDB" id="A0A7C4VME4"/>
<reference evidence="3" key="1">
    <citation type="journal article" date="2020" name="mSystems">
        <title>Genome- and Community-Level Interaction Insights into Carbon Utilization and Element Cycling Functions of Hydrothermarchaeota in Hydrothermal Sediment.</title>
        <authorList>
            <person name="Zhou Z."/>
            <person name="Liu Y."/>
            <person name="Xu W."/>
            <person name="Pan J."/>
            <person name="Luo Z.H."/>
            <person name="Li M."/>
        </authorList>
    </citation>
    <scope>NUCLEOTIDE SEQUENCE [LARGE SCALE GENOMIC DNA]</scope>
    <source>
        <strain evidence="3">HyVt-570</strain>
    </source>
</reference>
<sequence>MKKRQGLSLIEVLLSVVILGVVITAVAGSMASNLKVSSESNRQSLAVEYVDSVLEKYKIHWKSPTNYRRAHRPNLRVQNRLLARGMVASIASRGLELDGSAASSNPPPMRRVTVIVHRDGKVLARGSTLIGAPQ</sequence>